<keyword evidence="4" id="KW-0648">Protein biosynthesis</keyword>
<reference evidence="4" key="1">
    <citation type="submission" date="2021-12" db="EMBL/GenBank/DDBJ databases">
        <title>Convergent genome expansion in fungi linked to evolution of root-endophyte symbiosis.</title>
        <authorList>
            <consortium name="DOE Joint Genome Institute"/>
            <person name="Ke Y.-H."/>
            <person name="Bonito G."/>
            <person name="Liao H.-L."/>
            <person name="Looney B."/>
            <person name="Rojas-Flechas A."/>
            <person name="Nash J."/>
            <person name="Hameed K."/>
            <person name="Schadt C."/>
            <person name="Martin F."/>
            <person name="Crous P.W."/>
            <person name="Miettinen O."/>
            <person name="Magnuson J.K."/>
            <person name="Labbe J."/>
            <person name="Jacobson D."/>
            <person name="Doktycz M.J."/>
            <person name="Veneault-Fourrey C."/>
            <person name="Kuo A."/>
            <person name="Mondo S."/>
            <person name="Calhoun S."/>
            <person name="Riley R."/>
            <person name="Ohm R."/>
            <person name="LaButti K."/>
            <person name="Andreopoulos B."/>
            <person name="Pangilinan J."/>
            <person name="Nolan M."/>
            <person name="Tritt A."/>
            <person name="Clum A."/>
            <person name="Lipzen A."/>
            <person name="Daum C."/>
            <person name="Barry K."/>
            <person name="Grigoriev I.V."/>
            <person name="Vilgalys R."/>
        </authorList>
    </citation>
    <scope>NUCLEOTIDE SEQUENCE</scope>
    <source>
        <strain evidence="4">PMI_201</strain>
    </source>
</reference>
<dbReference type="Proteomes" id="UP001201262">
    <property type="component" value="Unassembled WGS sequence"/>
</dbReference>
<dbReference type="Pfam" id="PF10214">
    <property type="entry name" value="Rrn6_beta-prop"/>
    <property type="match status" value="1"/>
</dbReference>
<dbReference type="GO" id="GO:0001179">
    <property type="term" value="F:RNA polymerase I general transcription initiation factor binding"/>
    <property type="evidence" value="ECO:0007669"/>
    <property type="project" value="TreeGrafter"/>
</dbReference>
<dbReference type="AlphaFoldDB" id="A0AAD4KK49"/>
<dbReference type="GO" id="GO:0070860">
    <property type="term" value="C:RNA polymerase I core factor complex"/>
    <property type="evidence" value="ECO:0007669"/>
    <property type="project" value="TreeGrafter"/>
</dbReference>
<dbReference type="InterPro" id="IPR048535">
    <property type="entry name" value="RRN6_beta-prop"/>
</dbReference>
<organism evidence="4 5">
    <name type="scientific">Talaromyces proteolyticus</name>
    <dbReference type="NCBI Taxonomy" id="1131652"/>
    <lineage>
        <taxon>Eukaryota</taxon>
        <taxon>Fungi</taxon>
        <taxon>Dikarya</taxon>
        <taxon>Ascomycota</taxon>
        <taxon>Pezizomycotina</taxon>
        <taxon>Eurotiomycetes</taxon>
        <taxon>Eurotiomycetidae</taxon>
        <taxon>Eurotiales</taxon>
        <taxon>Trichocomaceae</taxon>
        <taxon>Talaromyces</taxon>
        <taxon>Talaromyces sect. Bacilispori</taxon>
    </lineage>
</organism>
<dbReference type="Pfam" id="PF20640">
    <property type="entry name" value="Rrn6_HB"/>
    <property type="match status" value="1"/>
</dbReference>
<feature type="domain" description="RRN6 beta-propeller" evidence="1">
    <location>
        <begin position="101"/>
        <end position="474"/>
    </location>
</feature>
<sequence>MDDKRADADALRYGHPGPATYSASSQSWNFSRDFSRRYILSHTGLQKLAVPPQSSVSGLERDRNEEQALFKGYPELLGVTLSFERMEEISRMIHEATSFFDPKISSLIDFGNAVPSNFDRSEKPPPIPIAAFATGRNGNILSFWSIDNQSISTNQKPEIFIRVPTIGGSYMSNSPCGESPIRQIRFAESLEEPASLLAVRLESCTLILQPRYHKSLLPVQPLGTSSHKRFPLQSQSRISPNLLVEITTSQTGGFPHVDVAFNPWFPSQVGVIDERGNWNLWDLSNLLEIENGGSTTIEHLQSGSLPWSDLNGHLDADVSVQYDGWGKIEWVGNVNTFFACNRRDAVLYITEDTTAMSCTVEFNWGSPSEWILDVKVPSHAPEIFILTTLRVLCLDISYLIQHPQSSVSPRLSWRHNRDPDDLTLRLTSISVGEEYYLVLYSRLDACILAFQVSFPRVDDSMTTCFAEPFYVYIPPTSIDQGLATIRHTAFLKTILFKEVEQEALTDQDDFAPHARLIKLFVLDDTLSIREHLFSLPLTQGTSSATDFITSRDALPLMKRTAYLQKKELFELDLLGIGESDIGELASQYSFTHNLSESVSLAKPFSSRAAVDFTLLYATLAGHRSPSPKDSTDTSFIRVYRSLKQCLERLAASFLDTTEIEPVTGQTMLEIINSLPVSSDIDESSQDIFWYISQFAQISKTTGSLMYYLPLGMSIQHVDKLAKSVVSYQRFNMLEFYDKLTQYWLSTLPEDLPAWTRVSKEKAIRNITTELSLATMTYIGTPLFTSPGAVVVPSTPQETDLMPSSSHTSELDHSQVGVRETYDMLGLGSLVGKVTDDTLPTAAEDILSDWVIGGDPHAVNWRKIISYDASTNKTTMPERVRRLSRSRSRGLTEDLKLIRSSPIVPIVQDSGSQSYQTIPRDKLFSSQVVEENLPMTQVERGLFGGRQGARSRKKKRTAGF</sequence>
<dbReference type="GO" id="GO:0003743">
    <property type="term" value="F:translation initiation factor activity"/>
    <property type="evidence" value="ECO:0007669"/>
    <property type="project" value="UniProtKB-KW"/>
</dbReference>
<keyword evidence="5" id="KW-1185">Reference proteome</keyword>
<feature type="domain" description="RRN6 K-rich C-terminal" evidence="2">
    <location>
        <begin position="843"/>
        <end position="959"/>
    </location>
</feature>
<evidence type="ECO:0000313" key="5">
    <source>
        <dbReference type="Proteomes" id="UP001201262"/>
    </source>
</evidence>
<comment type="caution">
    <text evidence="4">The sequence shown here is derived from an EMBL/GenBank/DDBJ whole genome shotgun (WGS) entry which is preliminary data.</text>
</comment>
<dbReference type="PANTHER" id="PTHR28221:SF2">
    <property type="entry name" value="RNA POLYMERASE I-SPECIFIC TRANSCRIPTION INITIATION FACTOR RRN6"/>
    <property type="match status" value="1"/>
</dbReference>
<keyword evidence="4" id="KW-0396">Initiation factor</keyword>
<name>A0AAD4KK49_9EURO</name>
<protein>
    <submittedName>
        <fullName evidence="4">RNA polymerase I-specific transcription initiation factor RRN6-like protein</fullName>
    </submittedName>
</protein>
<dbReference type="RefSeq" id="XP_046068959.1">
    <property type="nucleotide sequence ID" value="XM_046216964.1"/>
</dbReference>
<gene>
    <name evidence="4" type="ORF">BGW36DRAFT_385834</name>
</gene>
<evidence type="ECO:0000259" key="1">
    <source>
        <dbReference type="Pfam" id="PF10214"/>
    </source>
</evidence>
<evidence type="ECO:0000259" key="2">
    <source>
        <dbReference type="Pfam" id="PF20639"/>
    </source>
</evidence>
<feature type="domain" description="RRN6 helical bundle" evidence="3">
    <location>
        <begin position="607"/>
        <end position="774"/>
    </location>
</feature>
<proteinExistence type="predicted"/>
<evidence type="ECO:0000259" key="3">
    <source>
        <dbReference type="Pfam" id="PF20640"/>
    </source>
</evidence>
<dbReference type="InterPro" id="IPR019350">
    <property type="entry name" value="RNA_pol_I-sp_TIF_RRN6-like"/>
</dbReference>
<dbReference type="EMBL" id="JAJTJA010000010">
    <property type="protein sequence ID" value="KAH8693086.1"/>
    <property type="molecule type" value="Genomic_DNA"/>
</dbReference>
<dbReference type="PANTHER" id="PTHR28221">
    <property type="entry name" value="RNA POLYMERASE I-SPECIFIC TRANSCRIPTION INITIATION FACTOR RRN6"/>
    <property type="match status" value="1"/>
</dbReference>
<dbReference type="Pfam" id="PF20639">
    <property type="entry name" value="Rrn6_K-rich"/>
    <property type="match status" value="1"/>
</dbReference>
<dbReference type="InterPro" id="IPR048536">
    <property type="entry name" value="Rrn6_K-rich"/>
</dbReference>
<dbReference type="GeneID" id="70247251"/>
<accession>A0AAD4KK49</accession>
<evidence type="ECO:0000313" key="4">
    <source>
        <dbReference type="EMBL" id="KAH8693086.1"/>
    </source>
</evidence>
<dbReference type="GO" id="GO:0042790">
    <property type="term" value="P:nucleolar large rRNA transcription by RNA polymerase I"/>
    <property type="evidence" value="ECO:0007669"/>
    <property type="project" value="TreeGrafter"/>
</dbReference>
<dbReference type="InterPro" id="IPR048537">
    <property type="entry name" value="RRN6_HB"/>
</dbReference>
<dbReference type="GO" id="GO:0001163">
    <property type="term" value="F:RNA polymerase I transcription regulatory region sequence-specific DNA binding"/>
    <property type="evidence" value="ECO:0007669"/>
    <property type="project" value="TreeGrafter"/>
</dbReference>